<keyword evidence="2" id="KW-1185">Reference proteome</keyword>
<evidence type="ECO:0000313" key="1">
    <source>
        <dbReference type="EMBL" id="AFN64986.1"/>
    </source>
</evidence>
<dbReference type="SUPFAM" id="SSF69304">
    <property type="entry name" value="Tricorn protease N-terminal domain"/>
    <property type="match status" value="1"/>
</dbReference>
<protein>
    <submittedName>
        <fullName evidence="1">Uncharacterized protein</fullName>
    </submittedName>
</protein>
<dbReference type="Proteomes" id="UP000009005">
    <property type="component" value="Chromosome"/>
</dbReference>
<proteinExistence type="predicted"/>
<dbReference type="PATRIC" id="fig|1197325.3.peg.201"/>
<reference evidence="1 2" key="1">
    <citation type="journal article" date="2012" name="J. Bacteriol.">
        <title>Complete genome sequence of Mycoplasma wenyonii strain Massachusetts.</title>
        <authorList>
            <person name="Dos Santos A.P."/>
            <person name="Guimaraes A.M."/>
            <person name="do Nascimento N.C."/>
            <person name="Sanmiguel P.J."/>
            <person name="Messick J.B."/>
        </authorList>
    </citation>
    <scope>NUCLEOTIDE SEQUENCE [LARGE SCALE GENOMIC DNA]</scope>
    <source>
        <strain evidence="1 2">Massachusetts</strain>
    </source>
</reference>
<dbReference type="HOGENOM" id="CLU_1208739_0_0_14"/>
<name>I6YAK8_MYCWM</name>
<dbReference type="RefSeq" id="WP_014849696.1">
    <property type="nucleotide sequence ID" value="NC_018149.1"/>
</dbReference>
<evidence type="ECO:0000313" key="2">
    <source>
        <dbReference type="Proteomes" id="UP000009005"/>
    </source>
</evidence>
<sequence length="223" mass="24982">MLALKLLFIPIGGSIVALSGASSLSSIDWDPKDLWRITKNNKFYLSSCFNNPYGNRIKWTYSDFSIYLIRKSSEGAIEENTQLELWGEGHYKKINNGVVTETQNYKKNLHSTLSGDGGQTTDYRIRKFPSGKVQLGETGGGTDSERFGEDIDCKNNVFDISGDITSTSTELDLNKVTFTLKTDRNNNTYKGYTVFSIEIEDSNRGSQKVTWAKNFNPIVIVPS</sequence>
<gene>
    <name evidence="1" type="ordered locus">WEN_00925</name>
</gene>
<dbReference type="KEGG" id="mwe:WEN_00925"/>
<dbReference type="AlphaFoldDB" id="I6YAK8"/>
<accession>I6YAK8</accession>
<dbReference type="OrthoDB" id="387726at2"/>
<dbReference type="EMBL" id="CP003703">
    <property type="protein sequence ID" value="AFN64986.1"/>
    <property type="molecule type" value="Genomic_DNA"/>
</dbReference>
<organism evidence="1 2">
    <name type="scientific">Mycoplasma wenyonii (strain Massachusetts)</name>
    <name type="common">Eperythrozoon wenyonii</name>
    <dbReference type="NCBI Taxonomy" id="1197325"/>
    <lineage>
        <taxon>Bacteria</taxon>
        <taxon>Bacillati</taxon>
        <taxon>Mycoplasmatota</taxon>
        <taxon>Mollicutes</taxon>
        <taxon>Mycoplasmataceae</taxon>
        <taxon>Mycoplasma</taxon>
    </lineage>
</organism>